<feature type="compositionally biased region" description="Basic residues" evidence="1">
    <location>
        <begin position="107"/>
        <end position="121"/>
    </location>
</feature>
<gene>
    <name evidence="2" type="ORF">APLA_LOCUS16368</name>
</gene>
<reference evidence="2 3" key="1">
    <citation type="submission" date="2020-04" db="EMBL/GenBank/DDBJ databases">
        <authorList>
            <person name="Wallbank WR R."/>
            <person name="Pardo Diaz C."/>
            <person name="Kozak K."/>
            <person name="Martin S."/>
            <person name="Jiggins C."/>
            <person name="Moest M."/>
            <person name="Warren A I."/>
            <person name="Byers J.R.P. K."/>
            <person name="Montejo-Kovacevich G."/>
            <person name="Yen C E."/>
        </authorList>
    </citation>
    <scope>NUCLEOTIDE SEQUENCE [LARGE SCALE GENOMIC DNA]</scope>
</reference>
<comment type="caution">
    <text evidence="2">The sequence shown here is derived from an EMBL/GenBank/DDBJ whole genome shotgun (WGS) entry which is preliminary data.</text>
</comment>
<feature type="compositionally biased region" description="Basic residues" evidence="1">
    <location>
        <begin position="193"/>
        <end position="209"/>
    </location>
</feature>
<evidence type="ECO:0000313" key="3">
    <source>
        <dbReference type="Proteomes" id="UP000494106"/>
    </source>
</evidence>
<sequence>MELITTEDSYADRRQLFKDIWDTAMLMEEKETDISNKPKVIKTLRLDDDNKFVIGKKKKERIKNLRTVCKKILDYCDRQDADEFLDDQITGVQNPVRHNLRVKQKKLKTHRKKKKITHTKSLHAPTADKTPPEQETVTPIKPAISDGKDNVPPNPGFKYNKTSLIRRTLVTNYNVKGKPAVEGAKVNSNNTRTVRRKVVKKKHSKRKKPNASSDSIDVPEEWHKLENAQTEGKNL</sequence>
<feature type="region of interest" description="Disordered" evidence="1">
    <location>
        <begin position="107"/>
        <end position="159"/>
    </location>
</feature>
<dbReference type="Proteomes" id="UP000494106">
    <property type="component" value="Unassembled WGS sequence"/>
</dbReference>
<evidence type="ECO:0000256" key="1">
    <source>
        <dbReference type="SAM" id="MobiDB-lite"/>
    </source>
</evidence>
<dbReference type="AlphaFoldDB" id="A0A8S1B684"/>
<protein>
    <submittedName>
        <fullName evidence="2">Uncharacterized protein</fullName>
    </submittedName>
</protein>
<keyword evidence="3" id="KW-1185">Reference proteome</keyword>
<feature type="region of interest" description="Disordered" evidence="1">
    <location>
        <begin position="181"/>
        <end position="235"/>
    </location>
</feature>
<accession>A0A8S1B684</accession>
<dbReference type="OrthoDB" id="7474578at2759"/>
<dbReference type="EMBL" id="CADEBC010000596">
    <property type="protein sequence ID" value="CAB3258177.1"/>
    <property type="molecule type" value="Genomic_DNA"/>
</dbReference>
<name>A0A8S1B684_ARCPL</name>
<proteinExistence type="predicted"/>
<organism evidence="2 3">
    <name type="scientific">Arctia plantaginis</name>
    <name type="common">Wood tiger moth</name>
    <name type="synonym">Phalaena plantaginis</name>
    <dbReference type="NCBI Taxonomy" id="874455"/>
    <lineage>
        <taxon>Eukaryota</taxon>
        <taxon>Metazoa</taxon>
        <taxon>Ecdysozoa</taxon>
        <taxon>Arthropoda</taxon>
        <taxon>Hexapoda</taxon>
        <taxon>Insecta</taxon>
        <taxon>Pterygota</taxon>
        <taxon>Neoptera</taxon>
        <taxon>Endopterygota</taxon>
        <taxon>Lepidoptera</taxon>
        <taxon>Glossata</taxon>
        <taxon>Ditrysia</taxon>
        <taxon>Noctuoidea</taxon>
        <taxon>Erebidae</taxon>
        <taxon>Arctiinae</taxon>
        <taxon>Arctia</taxon>
    </lineage>
</organism>
<evidence type="ECO:0000313" key="2">
    <source>
        <dbReference type="EMBL" id="CAB3258177.1"/>
    </source>
</evidence>